<dbReference type="PANTHER" id="PTHR42085">
    <property type="entry name" value="F-BOX DOMAIN-CONTAINING PROTEIN"/>
    <property type="match status" value="1"/>
</dbReference>
<sequence length="262" mass="30222">MPSNTTFPKFEVDIKDLWTTREEEALVARFEGWYTELQKRSATREAAAMSKSFRLMGLPPELRNRIYAFAFQNEKKFGKRRSLALVATPNITRVSKKVREETLPLFFATTSFRLSLASDFYNRYRPDAEYKSKREIQRSGTLHIKQEVKKTLGFAGNKILIGNIDFVVCNAADWRSYDRDWGMQSDIAVFSARVRLDQGNVVVGMSYGEAANNRPELSDAIDEVMDDMKAVIEKFSGRKNFQGFSMRDLEQIVKTLRHQQKS</sequence>
<proteinExistence type="predicted"/>
<dbReference type="Proteomes" id="UP000070133">
    <property type="component" value="Unassembled WGS sequence"/>
</dbReference>
<dbReference type="AlphaFoldDB" id="A0A139HKT3"/>
<evidence type="ECO:0000313" key="2">
    <source>
        <dbReference type="Proteomes" id="UP000070133"/>
    </source>
</evidence>
<name>A0A139HKT3_9PEZI</name>
<organism evidence="1 2">
    <name type="scientific">Pseudocercospora eumusae</name>
    <dbReference type="NCBI Taxonomy" id="321146"/>
    <lineage>
        <taxon>Eukaryota</taxon>
        <taxon>Fungi</taxon>
        <taxon>Dikarya</taxon>
        <taxon>Ascomycota</taxon>
        <taxon>Pezizomycotina</taxon>
        <taxon>Dothideomycetes</taxon>
        <taxon>Dothideomycetidae</taxon>
        <taxon>Mycosphaerellales</taxon>
        <taxon>Mycosphaerellaceae</taxon>
        <taxon>Pseudocercospora</taxon>
    </lineage>
</organism>
<reference evidence="1 2" key="1">
    <citation type="submission" date="2015-07" db="EMBL/GenBank/DDBJ databases">
        <title>Comparative genomics of the Sigatoka disease complex on banana suggests a link between parallel evolutionary changes in Pseudocercospora fijiensis and Pseudocercospora eumusae and increased virulence on the banana host.</title>
        <authorList>
            <person name="Chang T.-C."/>
            <person name="Salvucci A."/>
            <person name="Crous P.W."/>
            <person name="Stergiopoulos I."/>
        </authorList>
    </citation>
    <scope>NUCLEOTIDE SEQUENCE [LARGE SCALE GENOMIC DNA]</scope>
    <source>
        <strain evidence="1 2">CBS 114824</strain>
    </source>
</reference>
<keyword evidence="2" id="KW-1185">Reference proteome</keyword>
<dbReference type="OrthoDB" id="4133832at2759"/>
<dbReference type="PANTHER" id="PTHR42085:SF2">
    <property type="entry name" value="F-BOX DOMAIN-CONTAINING PROTEIN"/>
    <property type="match status" value="1"/>
</dbReference>
<dbReference type="STRING" id="321146.A0A139HKT3"/>
<gene>
    <name evidence="1" type="ORF">AC578_683</name>
</gene>
<dbReference type="InterPro" id="IPR038883">
    <property type="entry name" value="AN11006-like"/>
</dbReference>
<protein>
    <submittedName>
        <fullName evidence="1">Uncharacterized protein</fullName>
    </submittedName>
</protein>
<dbReference type="EMBL" id="LFZN01000034">
    <property type="protein sequence ID" value="KXT03016.1"/>
    <property type="molecule type" value="Genomic_DNA"/>
</dbReference>
<accession>A0A139HKT3</accession>
<comment type="caution">
    <text evidence="1">The sequence shown here is derived from an EMBL/GenBank/DDBJ whole genome shotgun (WGS) entry which is preliminary data.</text>
</comment>
<evidence type="ECO:0000313" key="1">
    <source>
        <dbReference type="EMBL" id="KXT03016.1"/>
    </source>
</evidence>